<name>A0A2T6B7Z3_9BACL</name>
<dbReference type="GO" id="GO:0004788">
    <property type="term" value="F:thiamine diphosphokinase activity"/>
    <property type="evidence" value="ECO:0007669"/>
    <property type="project" value="InterPro"/>
</dbReference>
<reference evidence="5 6" key="1">
    <citation type="submission" date="2018-04" db="EMBL/GenBank/DDBJ databases">
        <title>Genomic Encyclopedia of Archaeal and Bacterial Type Strains, Phase II (KMG-II): from individual species to whole genera.</title>
        <authorList>
            <person name="Goeker M."/>
        </authorList>
    </citation>
    <scope>NUCLEOTIDE SEQUENCE [LARGE SCALE GENOMIC DNA]</scope>
    <source>
        <strain evidence="5 6">DSM 45787</strain>
    </source>
</reference>
<dbReference type="OrthoDB" id="9804377at2"/>
<dbReference type="GO" id="GO:0016301">
    <property type="term" value="F:kinase activity"/>
    <property type="evidence" value="ECO:0007669"/>
    <property type="project" value="UniProtKB-KW"/>
</dbReference>
<dbReference type="Gene3D" id="3.40.50.10240">
    <property type="entry name" value="Thiamin pyrophosphokinase, catalytic domain"/>
    <property type="match status" value="1"/>
</dbReference>
<keyword evidence="1" id="KW-0808">Transferase</keyword>
<accession>A0A2T6B7Z3</accession>
<sequence length="391" mass="42581">MIHRSISSRKRICHGTAAVDSKTKRLIHRIRPGQIAVINHVDLDEVAAEALIKSRVKGVVNAALSIGGSYPTRGPGRLLQAGIPLLDGVGEEVMEWVNEGDPLCLDGNRLYRKRSGGPWTEVASGCRMTREIWLERMKEAAKNFEGTLDSFVDNTLRYADRERPMLNRPLPVPVLTTPIRGKNAVVVVRGGGHEEDLGAVRSFVRERNPVLFGVDGGADALLEQGFQPDIILGDMDSVTDRALMSGAELIVHAYPDGRAPGLKRVECLGLTAHVLPYPGTSEDVAMLLAHQKGAERIVMLGSHSNTVDFLEKGRKGMASTLLARMKVGPRLVDAKGVSYLYSGSERPVTGGLLVLLSASTVPVVAYASVNPRFVQVVKLLWLNLKIFFSWV</sequence>
<organism evidence="5 6">
    <name type="scientific">Melghirimyces profundicolus</name>
    <dbReference type="NCBI Taxonomy" id="1242148"/>
    <lineage>
        <taxon>Bacteria</taxon>
        <taxon>Bacillati</taxon>
        <taxon>Bacillota</taxon>
        <taxon>Bacilli</taxon>
        <taxon>Bacillales</taxon>
        <taxon>Thermoactinomycetaceae</taxon>
        <taxon>Melghirimyces</taxon>
    </lineage>
</organism>
<dbReference type="Proteomes" id="UP000244240">
    <property type="component" value="Unassembled WGS sequence"/>
</dbReference>
<keyword evidence="2" id="KW-0547">Nucleotide-binding</keyword>
<dbReference type="InterPro" id="IPR047795">
    <property type="entry name" value="Put_SteA-like"/>
</dbReference>
<evidence type="ECO:0000256" key="4">
    <source>
        <dbReference type="ARBA" id="ARBA00022840"/>
    </source>
</evidence>
<dbReference type="GO" id="GO:0005524">
    <property type="term" value="F:ATP binding"/>
    <property type="evidence" value="ECO:0007669"/>
    <property type="project" value="UniProtKB-KW"/>
</dbReference>
<dbReference type="GO" id="GO:0009229">
    <property type="term" value="P:thiamine diphosphate biosynthetic process"/>
    <property type="evidence" value="ECO:0007669"/>
    <property type="project" value="InterPro"/>
</dbReference>
<evidence type="ECO:0000313" key="6">
    <source>
        <dbReference type="Proteomes" id="UP000244240"/>
    </source>
</evidence>
<gene>
    <name evidence="5" type="ORF">C8P63_1313</name>
</gene>
<proteinExistence type="predicted"/>
<comment type="caution">
    <text evidence="5">The sequence shown here is derived from an EMBL/GenBank/DDBJ whole genome shotgun (WGS) entry which is preliminary data.</text>
</comment>
<evidence type="ECO:0000256" key="3">
    <source>
        <dbReference type="ARBA" id="ARBA00022777"/>
    </source>
</evidence>
<evidence type="ECO:0000256" key="2">
    <source>
        <dbReference type="ARBA" id="ARBA00022741"/>
    </source>
</evidence>
<protein>
    <submittedName>
        <fullName evidence="5">Putative membrane-anchored protein</fullName>
    </submittedName>
</protein>
<keyword evidence="6" id="KW-1185">Reference proteome</keyword>
<dbReference type="NCBIfam" id="NF040608">
    <property type="entry name" value="division_SteA"/>
    <property type="match status" value="1"/>
</dbReference>
<dbReference type="InterPro" id="IPR036759">
    <property type="entry name" value="TPK_catalytic_sf"/>
</dbReference>
<dbReference type="EMBL" id="QBKR01000031">
    <property type="protein sequence ID" value="PTX52187.1"/>
    <property type="molecule type" value="Genomic_DNA"/>
</dbReference>
<evidence type="ECO:0000256" key="1">
    <source>
        <dbReference type="ARBA" id="ARBA00022679"/>
    </source>
</evidence>
<keyword evidence="4" id="KW-0067">ATP-binding</keyword>
<dbReference type="AlphaFoldDB" id="A0A2T6B7Z3"/>
<dbReference type="RefSeq" id="WP_108025932.1">
    <property type="nucleotide sequence ID" value="NZ_QBKR01000031.1"/>
</dbReference>
<dbReference type="SUPFAM" id="SSF63999">
    <property type="entry name" value="Thiamin pyrophosphokinase, catalytic domain"/>
    <property type="match status" value="1"/>
</dbReference>
<evidence type="ECO:0000313" key="5">
    <source>
        <dbReference type="EMBL" id="PTX52187.1"/>
    </source>
</evidence>
<keyword evidence="3" id="KW-0418">Kinase</keyword>